<feature type="region of interest" description="Disordered" evidence="1">
    <location>
        <begin position="1"/>
        <end position="20"/>
    </location>
</feature>
<sequence>MHSQSDGMGQAKPKNSFKKSCQEVWKPKNILTFAPRFRRRRQATKGKEKSFSKSLYRNKSFLPLHPASEGGELQEKRKKIFFESLQIEISFLPLQPRTERRSASIEKKRLQQQPHG</sequence>
<dbReference type="EMBL" id="RXOF01000009">
    <property type="protein sequence ID" value="RTQ48623.1"/>
    <property type="molecule type" value="Genomic_DNA"/>
</dbReference>
<dbReference type="AlphaFoldDB" id="A0A431U128"/>
<reference evidence="2 3" key="1">
    <citation type="submission" date="2018-12" db="EMBL/GenBank/DDBJ databases">
        <title>Hymenobacter gummosus sp. nov., isolated from a spring.</title>
        <authorList>
            <person name="Nie L."/>
        </authorList>
    </citation>
    <scope>NUCLEOTIDE SEQUENCE [LARGE SCALE GENOMIC DNA]</scope>
    <source>
        <strain evidence="2 3">KCTC 52166</strain>
    </source>
</reference>
<evidence type="ECO:0000256" key="1">
    <source>
        <dbReference type="SAM" id="MobiDB-lite"/>
    </source>
</evidence>
<feature type="region of interest" description="Disordered" evidence="1">
    <location>
        <begin position="97"/>
        <end position="116"/>
    </location>
</feature>
<dbReference type="OrthoDB" id="9988977at2"/>
<evidence type="ECO:0000313" key="2">
    <source>
        <dbReference type="EMBL" id="RTQ48623.1"/>
    </source>
</evidence>
<dbReference type="Proteomes" id="UP000282184">
    <property type="component" value="Unassembled WGS sequence"/>
</dbReference>
<accession>A0A431U128</accession>
<name>A0A431U128_9BACT</name>
<dbReference type="RefSeq" id="WP_126694328.1">
    <property type="nucleotide sequence ID" value="NZ_RXOF01000009.1"/>
</dbReference>
<comment type="caution">
    <text evidence="2">The sequence shown here is derived from an EMBL/GenBank/DDBJ whole genome shotgun (WGS) entry which is preliminary data.</text>
</comment>
<feature type="compositionally biased region" description="Basic and acidic residues" evidence="1">
    <location>
        <begin position="97"/>
        <end position="109"/>
    </location>
</feature>
<organism evidence="2 3">
    <name type="scientific">Hymenobacter gummosus</name>
    <dbReference type="NCBI Taxonomy" id="1776032"/>
    <lineage>
        <taxon>Bacteria</taxon>
        <taxon>Pseudomonadati</taxon>
        <taxon>Bacteroidota</taxon>
        <taxon>Cytophagia</taxon>
        <taxon>Cytophagales</taxon>
        <taxon>Hymenobacteraceae</taxon>
        <taxon>Hymenobacter</taxon>
    </lineage>
</organism>
<gene>
    <name evidence="2" type="ORF">EJV47_16770</name>
</gene>
<evidence type="ECO:0000313" key="3">
    <source>
        <dbReference type="Proteomes" id="UP000282184"/>
    </source>
</evidence>
<keyword evidence="3" id="KW-1185">Reference proteome</keyword>
<protein>
    <submittedName>
        <fullName evidence="2">Uncharacterized protein</fullName>
    </submittedName>
</protein>
<proteinExistence type="predicted"/>